<feature type="transmembrane region" description="Helical" evidence="6">
    <location>
        <begin position="239"/>
        <end position="260"/>
    </location>
</feature>
<feature type="transmembrane region" description="Helical" evidence="6">
    <location>
        <begin position="123"/>
        <end position="146"/>
    </location>
</feature>
<feature type="transmembrane region" description="Helical" evidence="6">
    <location>
        <begin position="69"/>
        <end position="87"/>
    </location>
</feature>
<dbReference type="EMBL" id="CAOQHR010000008">
    <property type="protein sequence ID" value="CAI6338090.1"/>
    <property type="molecule type" value="Genomic_DNA"/>
</dbReference>
<dbReference type="AlphaFoldDB" id="A0A9W4XRK7"/>
<keyword evidence="3 6" id="KW-1133">Transmembrane helix</keyword>
<comment type="subcellular location">
    <subcellularLocation>
        <location evidence="1">Membrane</location>
        <topology evidence="1">Multi-pass membrane protein</topology>
    </subcellularLocation>
</comment>
<feature type="transmembrane region" description="Helical" evidence="6">
    <location>
        <begin position="203"/>
        <end position="227"/>
    </location>
</feature>
<evidence type="ECO:0000256" key="1">
    <source>
        <dbReference type="ARBA" id="ARBA00004141"/>
    </source>
</evidence>
<dbReference type="InterPro" id="IPR049326">
    <property type="entry name" value="Rhodopsin_dom_fungi"/>
</dbReference>
<name>A0A9W4XRK7_9PLEO</name>
<keyword evidence="2 6" id="KW-0812">Transmembrane</keyword>
<evidence type="ECO:0000256" key="3">
    <source>
        <dbReference type="ARBA" id="ARBA00022989"/>
    </source>
</evidence>
<dbReference type="OrthoDB" id="444631at2759"/>
<sequence length="412" mass="46842">MHSEFDLRVRQVAIHPDPHEAKRLIESSSKIHMRPFQIIIGVLTGLAFCCFILRIFVRLKYQKQLRLDDAFIVLAAICLCVATGNLYHICQYLYLHSAAVHVPELLPLLLSEFDKLRGTHKKVYPFLAMIWTTTFAVRGCFLAFMRPLVWHISRAMNWYYWFVVVFSILSWAFVVANPFNICPYYGVESVKCFTSTVAEEKTLGLTSLVTVLDVLSDIMIVSLPIIVLWGSHLSRSTKFGLAVFLCLSIFMAICALIRIIGFHYKGIEDDVWPFFWQQTEGSIAVMMASITAFRTLFVKPDTDGDDIKTPRSPIESFYNRMLRRFRSLAQAKPSEKPSSNLTAQPKSFIKLPRMPAPTFSSVRSFIRRNNRTNVSNTGSGTLNSATDVLVEDYHAVLKGQRGSSRDETSSHT</sequence>
<dbReference type="Pfam" id="PF20684">
    <property type="entry name" value="Fung_rhodopsin"/>
    <property type="match status" value="1"/>
</dbReference>
<evidence type="ECO:0000256" key="2">
    <source>
        <dbReference type="ARBA" id="ARBA00022692"/>
    </source>
</evidence>
<organism evidence="8 9">
    <name type="scientific">Periconia digitata</name>
    <dbReference type="NCBI Taxonomy" id="1303443"/>
    <lineage>
        <taxon>Eukaryota</taxon>
        <taxon>Fungi</taxon>
        <taxon>Dikarya</taxon>
        <taxon>Ascomycota</taxon>
        <taxon>Pezizomycotina</taxon>
        <taxon>Dothideomycetes</taxon>
        <taxon>Pleosporomycetidae</taxon>
        <taxon>Pleosporales</taxon>
        <taxon>Massarineae</taxon>
        <taxon>Periconiaceae</taxon>
        <taxon>Periconia</taxon>
    </lineage>
</organism>
<keyword evidence="4 6" id="KW-0472">Membrane</keyword>
<feature type="transmembrane region" description="Helical" evidence="6">
    <location>
        <begin position="158"/>
        <end position="182"/>
    </location>
</feature>
<evidence type="ECO:0000313" key="9">
    <source>
        <dbReference type="Proteomes" id="UP001152607"/>
    </source>
</evidence>
<gene>
    <name evidence="8" type="ORF">PDIGIT_LOCUS11213</name>
</gene>
<comment type="caution">
    <text evidence="8">The sequence shown here is derived from an EMBL/GenBank/DDBJ whole genome shotgun (WGS) entry which is preliminary data.</text>
</comment>
<evidence type="ECO:0000256" key="4">
    <source>
        <dbReference type="ARBA" id="ARBA00023136"/>
    </source>
</evidence>
<reference evidence="8" key="1">
    <citation type="submission" date="2023-01" db="EMBL/GenBank/DDBJ databases">
        <authorList>
            <person name="Van Ghelder C."/>
            <person name="Rancurel C."/>
        </authorList>
    </citation>
    <scope>NUCLEOTIDE SEQUENCE</scope>
    <source>
        <strain evidence="8">CNCM I-4278</strain>
    </source>
</reference>
<dbReference type="PANTHER" id="PTHR33048:SF92">
    <property type="entry name" value="INTEGRAL MEMBRANE PROTEIN"/>
    <property type="match status" value="1"/>
</dbReference>
<evidence type="ECO:0000313" key="8">
    <source>
        <dbReference type="EMBL" id="CAI6338090.1"/>
    </source>
</evidence>
<evidence type="ECO:0000259" key="7">
    <source>
        <dbReference type="Pfam" id="PF20684"/>
    </source>
</evidence>
<dbReference type="PANTHER" id="PTHR33048">
    <property type="entry name" value="PTH11-LIKE INTEGRAL MEMBRANE PROTEIN (AFU_ORTHOLOGUE AFUA_5G11245)"/>
    <property type="match status" value="1"/>
</dbReference>
<evidence type="ECO:0000256" key="5">
    <source>
        <dbReference type="ARBA" id="ARBA00038359"/>
    </source>
</evidence>
<evidence type="ECO:0000256" key="6">
    <source>
        <dbReference type="SAM" id="Phobius"/>
    </source>
</evidence>
<protein>
    <recommendedName>
        <fullName evidence="7">Rhodopsin domain-containing protein</fullName>
    </recommendedName>
</protein>
<dbReference type="GO" id="GO:0016020">
    <property type="term" value="C:membrane"/>
    <property type="evidence" value="ECO:0007669"/>
    <property type="project" value="UniProtKB-SubCell"/>
</dbReference>
<feature type="domain" description="Rhodopsin" evidence="7">
    <location>
        <begin position="53"/>
        <end position="298"/>
    </location>
</feature>
<comment type="similarity">
    <text evidence="5">Belongs to the SAT4 family.</text>
</comment>
<keyword evidence="9" id="KW-1185">Reference proteome</keyword>
<feature type="transmembrane region" description="Helical" evidence="6">
    <location>
        <begin position="36"/>
        <end position="57"/>
    </location>
</feature>
<accession>A0A9W4XRK7</accession>
<dbReference type="InterPro" id="IPR052337">
    <property type="entry name" value="SAT4-like"/>
</dbReference>
<proteinExistence type="inferred from homology"/>
<dbReference type="Proteomes" id="UP001152607">
    <property type="component" value="Unassembled WGS sequence"/>
</dbReference>